<keyword evidence="4" id="KW-1185">Reference proteome</keyword>
<dbReference type="RefSeq" id="WP_201171588.1">
    <property type="nucleotide sequence ID" value="NZ_JAEPWM010000004.1"/>
</dbReference>
<dbReference type="Proteomes" id="UP000630528">
    <property type="component" value="Unassembled WGS sequence"/>
</dbReference>
<dbReference type="InterPro" id="IPR001584">
    <property type="entry name" value="Integrase_cat-core"/>
</dbReference>
<dbReference type="Pfam" id="PF13683">
    <property type="entry name" value="rve_3"/>
    <property type="match status" value="1"/>
</dbReference>
<name>A0A934TSZ9_9BURK</name>
<reference evidence="2" key="2">
    <citation type="submission" date="2021-01" db="EMBL/GenBank/DDBJ databases">
        <authorList>
            <person name="Kang M."/>
        </authorList>
    </citation>
    <scope>NUCLEOTIDE SEQUENCE</scope>
    <source>
        <strain evidence="2">KACC 17527</strain>
    </source>
</reference>
<evidence type="ECO:0000313" key="4">
    <source>
        <dbReference type="Proteomes" id="UP000630528"/>
    </source>
</evidence>
<dbReference type="EMBL" id="JAEPWM010000004">
    <property type="protein sequence ID" value="MBK6007019.1"/>
    <property type="molecule type" value="Genomic_DNA"/>
</dbReference>
<evidence type="ECO:0000313" key="3">
    <source>
        <dbReference type="EMBL" id="MBK6007921.1"/>
    </source>
</evidence>
<accession>A0A934TSZ9</accession>
<organism evidence="2 4">
    <name type="scientific">Ramlibacter ginsenosidimutans</name>
    <dbReference type="NCBI Taxonomy" id="502333"/>
    <lineage>
        <taxon>Bacteria</taxon>
        <taxon>Pseudomonadati</taxon>
        <taxon>Pseudomonadota</taxon>
        <taxon>Betaproteobacteria</taxon>
        <taxon>Burkholderiales</taxon>
        <taxon>Comamonadaceae</taxon>
        <taxon>Ramlibacter</taxon>
    </lineage>
</organism>
<proteinExistence type="predicted"/>
<gene>
    <name evidence="2" type="ORF">JJB11_13035</name>
    <name evidence="3" type="ORF">JJB11_17620</name>
</gene>
<dbReference type="AlphaFoldDB" id="A0A934TSZ9"/>
<comment type="caution">
    <text evidence="2">The sequence shown here is derived from an EMBL/GenBank/DDBJ whole genome shotgun (WGS) entry which is preliminary data.</text>
</comment>
<dbReference type="EMBL" id="JAEPWM010000007">
    <property type="protein sequence ID" value="MBK6007921.1"/>
    <property type="molecule type" value="Genomic_DNA"/>
</dbReference>
<feature type="non-terminal residue" evidence="2">
    <location>
        <position position="1"/>
    </location>
</feature>
<feature type="domain" description="Integrase catalytic" evidence="1">
    <location>
        <begin position="4"/>
        <end position="36"/>
    </location>
</feature>
<reference evidence="2" key="1">
    <citation type="journal article" date="2012" name="J. Microbiol. Biotechnol.">
        <title>Ramlibacter ginsenosidimutans sp. nov., with ginsenoside-converting activity.</title>
        <authorList>
            <person name="Wang L."/>
            <person name="An D.S."/>
            <person name="Kim S.G."/>
            <person name="Jin F.X."/>
            <person name="Kim S.C."/>
            <person name="Lee S.T."/>
            <person name="Im W.T."/>
        </authorList>
    </citation>
    <scope>NUCLEOTIDE SEQUENCE</scope>
    <source>
        <strain evidence="2">KACC 17527</strain>
    </source>
</reference>
<evidence type="ECO:0000259" key="1">
    <source>
        <dbReference type="Pfam" id="PF13683"/>
    </source>
</evidence>
<protein>
    <submittedName>
        <fullName evidence="2">Transposase</fullName>
    </submittedName>
</protein>
<evidence type="ECO:0000313" key="2">
    <source>
        <dbReference type="EMBL" id="MBK6007019.1"/>
    </source>
</evidence>
<sequence length="51" mass="6112">YVRPYESSAEREAALQPFIDRYNWLRPHSALNHRPPMSRIRAVNNLLRFDS</sequence>
<dbReference type="GO" id="GO:0015074">
    <property type="term" value="P:DNA integration"/>
    <property type="evidence" value="ECO:0007669"/>
    <property type="project" value="InterPro"/>
</dbReference>